<protein>
    <recommendedName>
        <fullName evidence="6">Cyanophycinase</fullName>
    </recommendedName>
</protein>
<evidence type="ECO:0000256" key="2">
    <source>
        <dbReference type="ARBA" id="ARBA00022670"/>
    </source>
</evidence>
<name>A0A382QLU6_9ZZZZ</name>
<proteinExistence type="inferred from homology"/>
<evidence type="ECO:0000256" key="1">
    <source>
        <dbReference type="ARBA" id="ARBA00006534"/>
    </source>
</evidence>
<dbReference type="PANTHER" id="PTHR36175">
    <property type="entry name" value="CYANOPHYCINASE"/>
    <property type="match status" value="1"/>
</dbReference>
<dbReference type="SUPFAM" id="SSF52317">
    <property type="entry name" value="Class I glutamine amidotransferase-like"/>
    <property type="match status" value="1"/>
</dbReference>
<comment type="similarity">
    <text evidence="1">Belongs to the peptidase S51 family.</text>
</comment>
<dbReference type="GO" id="GO:0006508">
    <property type="term" value="P:proteolysis"/>
    <property type="evidence" value="ECO:0007669"/>
    <property type="project" value="UniProtKB-KW"/>
</dbReference>
<dbReference type="CDD" id="cd03145">
    <property type="entry name" value="GAT1_cyanophycinase"/>
    <property type="match status" value="1"/>
</dbReference>
<gene>
    <name evidence="5" type="ORF">METZ01_LOCUS339343</name>
</gene>
<accession>A0A382QLU6</accession>
<dbReference type="Pfam" id="PF03575">
    <property type="entry name" value="Peptidase_S51"/>
    <property type="match status" value="1"/>
</dbReference>
<reference evidence="5" key="1">
    <citation type="submission" date="2018-05" db="EMBL/GenBank/DDBJ databases">
        <authorList>
            <person name="Lanie J.A."/>
            <person name="Ng W.-L."/>
            <person name="Kazmierczak K.M."/>
            <person name="Andrzejewski T.M."/>
            <person name="Davidsen T.M."/>
            <person name="Wayne K.J."/>
            <person name="Tettelin H."/>
            <person name="Glass J.I."/>
            <person name="Rusch D."/>
            <person name="Podicherti R."/>
            <person name="Tsui H.-C.T."/>
            <person name="Winkler M.E."/>
        </authorList>
    </citation>
    <scope>NUCLEOTIDE SEQUENCE</scope>
</reference>
<dbReference type="AlphaFoldDB" id="A0A382QLU6"/>
<dbReference type="InterPro" id="IPR005320">
    <property type="entry name" value="Peptidase_S51"/>
</dbReference>
<sequence length="301" mass="32878">MNMRTRLTLPFVLMVLTLTIALSAPIAAQQATEYGPATGTLVIVGGGSMAGTGIMERFIELGGGAEEGRFVVVPTAGGNYDREGDLRVFDEDQVLASWRERGVMNVSMLHTHDAKLADTEAFSADLAQATAVWFNGGRQWNIVDSYAGTRTYDLFHAVLERGGVIGGSSAGATIQGEYLVRGATEGSQIVMTDEENHQLGFEFLRKSAIDQHINARMRWDDIIPVIEQQPHLLGIGLSEGTAIIVTGDTFEVMGKWKVAVHDNTRTYQPWQKPYFVLAPGDAYDMKARRTVKLGDGTTPRR</sequence>
<organism evidence="5">
    <name type="scientific">marine metagenome</name>
    <dbReference type="NCBI Taxonomy" id="408172"/>
    <lineage>
        <taxon>unclassified sequences</taxon>
        <taxon>metagenomes</taxon>
        <taxon>ecological metagenomes</taxon>
    </lineage>
</organism>
<keyword evidence="2" id="KW-0645">Protease</keyword>
<dbReference type="InterPro" id="IPR029062">
    <property type="entry name" value="Class_I_gatase-like"/>
</dbReference>
<dbReference type="EMBL" id="UINC01115449">
    <property type="protein sequence ID" value="SVC86489.1"/>
    <property type="molecule type" value="Genomic_DNA"/>
</dbReference>
<keyword evidence="4" id="KW-0720">Serine protease</keyword>
<dbReference type="Gene3D" id="3.40.50.880">
    <property type="match status" value="1"/>
</dbReference>
<keyword evidence="3" id="KW-0378">Hydrolase</keyword>
<evidence type="ECO:0000313" key="5">
    <source>
        <dbReference type="EMBL" id="SVC86489.1"/>
    </source>
</evidence>
<evidence type="ECO:0000256" key="3">
    <source>
        <dbReference type="ARBA" id="ARBA00022801"/>
    </source>
</evidence>
<evidence type="ECO:0000256" key="4">
    <source>
        <dbReference type="ARBA" id="ARBA00022825"/>
    </source>
</evidence>
<dbReference type="PANTHER" id="PTHR36175:SF1">
    <property type="entry name" value="CYANOPHYCINASE"/>
    <property type="match status" value="1"/>
</dbReference>
<dbReference type="GO" id="GO:0008236">
    <property type="term" value="F:serine-type peptidase activity"/>
    <property type="evidence" value="ECO:0007669"/>
    <property type="project" value="UniProtKB-KW"/>
</dbReference>
<evidence type="ECO:0008006" key="6">
    <source>
        <dbReference type="Google" id="ProtNLM"/>
    </source>
</evidence>